<dbReference type="GO" id="GO:0003700">
    <property type="term" value="F:DNA-binding transcription factor activity"/>
    <property type="evidence" value="ECO:0007669"/>
    <property type="project" value="InterPro"/>
</dbReference>
<dbReference type="Pfam" id="PF04542">
    <property type="entry name" value="Sigma70_r2"/>
    <property type="match status" value="1"/>
</dbReference>
<proteinExistence type="predicted"/>
<dbReference type="Proteomes" id="UP000595917">
    <property type="component" value="Chromosome"/>
</dbReference>
<evidence type="ECO:0000313" key="3">
    <source>
        <dbReference type="Proteomes" id="UP000595917"/>
    </source>
</evidence>
<accession>A0A7T7XKA2</accession>
<name>A0A7T7XKA2_9SPIR</name>
<dbReference type="Gene3D" id="1.10.1740.10">
    <property type="match status" value="1"/>
</dbReference>
<dbReference type="RefSeq" id="WP_215625114.1">
    <property type="nucleotide sequence ID" value="NZ_CP067089.2"/>
</dbReference>
<gene>
    <name evidence="2" type="ORF">JFL75_12755</name>
</gene>
<evidence type="ECO:0000259" key="1">
    <source>
        <dbReference type="Pfam" id="PF04542"/>
    </source>
</evidence>
<dbReference type="KEGG" id="bhc:JFL75_12755"/>
<dbReference type="AlphaFoldDB" id="A0A7T7XKA2"/>
<evidence type="ECO:0000313" key="2">
    <source>
        <dbReference type="EMBL" id="QQO07808.1"/>
    </source>
</evidence>
<keyword evidence="3" id="KW-1185">Reference proteome</keyword>
<protein>
    <recommendedName>
        <fullName evidence="1">RNA polymerase sigma-70 region 2 domain-containing protein</fullName>
    </recommendedName>
</protein>
<dbReference type="EMBL" id="CP067089">
    <property type="protein sequence ID" value="QQO07808.1"/>
    <property type="molecule type" value="Genomic_DNA"/>
</dbReference>
<dbReference type="InterPro" id="IPR013325">
    <property type="entry name" value="RNA_pol_sigma_r2"/>
</dbReference>
<dbReference type="GO" id="GO:0006352">
    <property type="term" value="P:DNA-templated transcription initiation"/>
    <property type="evidence" value="ECO:0007669"/>
    <property type="project" value="InterPro"/>
</dbReference>
<reference evidence="2" key="1">
    <citation type="submission" date="2021-01" db="EMBL/GenBank/DDBJ databases">
        <title>Description of Breznakiella homolactica.</title>
        <authorList>
            <person name="Song Y."/>
            <person name="Brune A."/>
        </authorList>
    </citation>
    <scope>NUCLEOTIDE SEQUENCE</scope>
    <source>
        <strain evidence="2">RmG30</strain>
    </source>
</reference>
<sequence length="234" mass="27091">MNTELTAQVQLARTDKGALNALIRSYMPFIKKSVSGVFFKSQDRQDNLTEAMLAFCKSVETYNPENGAFIPYAGVVIRNRLLNRALKENSLQKKQFSLSVRDDEKELTWEADVSRQIYDRAAEERNLRLEIETISAEFGEWGFTWASLLKNCPKQARSRGTCQRIAGRILDDQPLCAEILRTRQLPIKRLSEEGRFSRKVLEKYRQYILALIIISRGEYPYVYSFVPQSFEEVD</sequence>
<feature type="domain" description="RNA polymerase sigma-70 region 2" evidence="1">
    <location>
        <begin position="22"/>
        <end position="88"/>
    </location>
</feature>
<dbReference type="InterPro" id="IPR007627">
    <property type="entry name" value="RNA_pol_sigma70_r2"/>
</dbReference>
<dbReference type="SUPFAM" id="SSF88946">
    <property type="entry name" value="Sigma2 domain of RNA polymerase sigma factors"/>
    <property type="match status" value="1"/>
</dbReference>
<organism evidence="2 3">
    <name type="scientific">Breznakiella homolactica</name>
    <dbReference type="NCBI Taxonomy" id="2798577"/>
    <lineage>
        <taxon>Bacteria</taxon>
        <taxon>Pseudomonadati</taxon>
        <taxon>Spirochaetota</taxon>
        <taxon>Spirochaetia</taxon>
        <taxon>Spirochaetales</taxon>
        <taxon>Breznakiellaceae</taxon>
        <taxon>Breznakiella</taxon>
    </lineage>
</organism>